<dbReference type="Proteomes" id="UP000053797">
    <property type="component" value="Unassembled WGS sequence"/>
</dbReference>
<feature type="transmembrane region" description="Helical" evidence="7">
    <location>
        <begin position="168"/>
        <end position="190"/>
    </location>
</feature>
<feature type="transmembrane region" description="Helical" evidence="7">
    <location>
        <begin position="55"/>
        <end position="79"/>
    </location>
</feature>
<evidence type="ECO:0000313" key="14">
    <source>
        <dbReference type="Proteomes" id="UP001387110"/>
    </source>
</evidence>
<evidence type="ECO:0000313" key="9">
    <source>
        <dbReference type="EMBL" id="KSU48885.1"/>
    </source>
</evidence>
<evidence type="ECO:0000313" key="10">
    <source>
        <dbReference type="EMBL" id="KTR25427.1"/>
    </source>
</evidence>
<dbReference type="SUPFAM" id="SSF161098">
    <property type="entry name" value="MetI-like"/>
    <property type="match status" value="1"/>
</dbReference>
<comment type="subcellular location">
    <subcellularLocation>
        <location evidence="1 7">Cell membrane</location>
        <topology evidence="1 7">Multi-pass membrane protein</topology>
    </subcellularLocation>
</comment>
<name>A0A0V8GF65_9BACL</name>
<evidence type="ECO:0000313" key="12">
    <source>
        <dbReference type="Proteomes" id="UP000053797"/>
    </source>
</evidence>
<keyword evidence="6 7" id="KW-0472">Membrane</keyword>
<dbReference type="AlphaFoldDB" id="A0A0V8GF65"/>
<dbReference type="PANTHER" id="PTHR43744">
    <property type="entry name" value="ABC TRANSPORTER PERMEASE PROTEIN MG189-RELATED-RELATED"/>
    <property type="match status" value="1"/>
</dbReference>
<evidence type="ECO:0000259" key="8">
    <source>
        <dbReference type="PROSITE" id="PS50928"/>
    </source>
</evidence>
<evidence type="ECO:0000256" key="7">
    <source>
        <dbReference type="RuleBase" id="RU363032"/>
    </source>
</evidence>
<evidence type="ECO:0000256" key="3">
    <source>
        <dbReference type="ARBA" id="ARBA00022475"/>
    </source>
</evidence>
<evidence type="ECO:0000256" key="2">
    <source>
        <dbReference type="ARBA" id="ARBA00022448"/>
    </source>
</evidence>
<dbReference type="EMBL" id="JBAWKY010000003">
    <property type="protein sequence ID" value="MEI4462990.1"/>
    <property type="molecule type" value="Genomic_DNA"/>
</dbReference>
<dbReference type="PANTHER" id="PTHR43744:SF8">
    <property type="entry name" value="SN-GLYCEROL-3-PHOSPHATE TRANSPORT SYSTEM PERMEASE PROTEIN UGPE"/>
    <property type="match status" value="1"/>
</dbReference>
<dbReference type="RefSeq" id="WP_023466970.1">
    <property type="nucleotide sequence ID" value="NZ_FMYN01000003.1"/>
</dbReference>
<keyword evidence="3" id="KW-1003">Cell membrane</keyword>
<dbReference type="Gene3D" id="1.10.3720.10">
    <property type="entry name" value="MetI-like"/>
    <property type="match status" value="1"/>
</dbReference>
<protein>
    <submittedName>
        <fullName evidence="9 11">ABC transporter permease</fullName>
    </submittedName>
</protein>
<dbReference type="Pfam" id="PF00528">
    <property type="entry name" value="BPD_transp_1"/>
    <property type="match status" value="1"/>
</dbReference>
<keyword evidence="4 7" id="KW-0812">Transmembrane</keyword>
<accession>A0A0V8GF65</accession>
<dbReference type="InterPro" id="IPR035906">
    <property type="entry name" value="MetI-like_sf"/>
</dbReference>
<feature type="transmembrane region" description="Helical" evidence="7">
    <location>
        <begin position="125"/>
        <end position="147"/>
    </location>
</feature>
<proteinExistence type="inferred from homology"/>
<evidence type="ECO:0000256" key="5">
    <source>
        <dbReference type="ARBA" id="ARBA00022989"/>
    </source>
</evidence>
<dbReference type="GeneID" id="90837547"/>
<evidence type="ECO:0000313" key="11">
    <source>
        <dbReference type="EMBL" id="MEI4462990.1"/>
    </source>
</evidence>
<feature type="transmembrane region" description="Helical" evidence="7">
    <location>
        <begin position="12"/>
        <end position="31"/>
    </location>
</feature>
<dbReference type="EMBL" id="LDQV01000037">
    <property type="protein sequence ID" value="KTR25427.1"/>
    <property type="molecule type" value="Genomic_DNA"/>
</dbReference>
<keyword evidence="2 7" id="KW-0813">Transport</keyword>
<comment type="similarity">
    <text evidence="7">Belongs to the binding-protein-dependent transport system permease family.</text>
</comment>
<evidence type="ECO:0000313" key="13">
    <source>
        <dbReference type="Proteomes" id="UP000072605"/>
    </source>
</evidence>
<dbReference type="GO" id="GO:0055085">
    <property type="term" value="P:transmembrane transport"/>
    <property type="evidence" value="ECO:0007669"/>
    <property type="project" value="InterPro"/>
</dbReference>
<dbReference type="Proteomes" id="UP000072605">
    <property type="component" value="Unassembled WGS sequence"/>
</dbReference>
<reference evidence="10 13" key="2">
    <citation type="journal article" date="2016" name="Front. Microbiol.">
        <title>Genomic Resource of Rice Seed Associated Bacteria.</title>
        <authorList>
            <person name="Midha S."/>
            <person name="Bansal K."/>
            <person name="Sharma S."/>
            <person name="Kumar N."/>
            <person name="Patil P.P."/>
            <person name="Chaudhry V."/>
            <person name="Patil P.B."/>
        </authorList>
    </citation>
    <scope>NUCLEOTIDE SEQUENCE [LARGE SCALE GENOMIC DNA]</scope>
    <source>
        <strain evidence="10 13">RSA11</strain>
    </source>
</reference>
<dbReference type="OrthoDB" id="187395at2"/>
<sequence>MDVESKKSRWMINLVLVLASIVWLFPIFVMFKESLRINGFDNYIATLQNPNFPTFVFNSFFVAFFMIIISITILAFAAFAFSKLEFAGKRLLFNMVLAGLMLPVASMIVPLFFTLRSFDGLNNHWGLIGAEVAFFLPFGLMLIKGYFDELPNELMEAAYIDGATILEVFFKVMLPLAKPALATALIYAFLNSWNEYLMVLTFMTDPAYQTVTMAPSFFKDALGGDPGKIYASLVLISLPTMIFYIFFQRFFQKGMTAGAVK</sequence>
<organism evidence="9 12">
    <name type="scientific">Exiguobacterium indicum</name>
    <dbReference type="NCBI Taxonomy" id="296995"/>
    <lineage>
        <taxon>Bacteria</taxon>
        <taxon>Bacillati</taxon>
        <taxon>Bacillota</taxon>
        <taxon>Bacilli</taxon>
        <taxon>Bacillales</taxon>
        <taxon>Bacillales Family XII. Incertae Sedis</taxon>
        <taxon>Exiguobacterium</taxon>
    </lineage>
</organism>
<feature type="transmembrane region" description="Helical" evidence="7">
    <location>
        <begin position="229"/>
        <end position="247"/>
    </location>
</feature>
<keyword evidence="14" id="KW-1185">Reference proteome</keyword>
<feature type="transmembrane region" description="Helical" evidence="7">
    <location>
        <begin position="91"/>
        <end position="113"/>
    </location>
</feature>
<feature type="domain" description="ABC transmembrane type-1" evidence="8">
    <location>
        <begin position="56"/>
        <end position="247"/>
    </location>
</feature>
<comment type="caution">
    <text evidence="9">The sequence shown here is derived from an EMBL/GenBank/DDBJ whole genome shotgun (WGS) entry which is preliminary data.</text>
</comment>
<keyword evidence="5 7" id="KW-1133">Transmembrane helix</keyword>
<gene>
    <name evidence="9" type="ORF">AS033_11195</name>
    <name evidence="10" type="ORF">RSA11_15030</name>
    <name evidence="11" type="ORF">SZL87_11180</name>
</gene>
<dbReference type="EMBL" id="LNQL01000003">
    <property type="protein sequence ID" value="KSU48885.1"/>
    <property type="molecule type" value="Genomic_DNA"/>
</dbReference>
<evidence type="ECO:0000256" key="1">
    <source>
        <dbReference type="ARBA" id="ARBA00004651"/>
    </source>
</evidence>
<dbReference type="CDD" id="cd06261">
    <property type="entry name" value="TM_PBP2"/>
    <property type="match status" value="1"/>
</dbReference>
<dbReference type="InterPro" id="IPR000515">
    <property type="entry name" value="MetI-like"/>
</dbReference>
<dbReference type="GO" id="GO:0005886">
    <property type="term" value="C:plasma membrane"/>
    <property type="evidence" value="ECO:0007669"/>
    <property type="project" value="UniProtKB-SubCell"/>
</dbReference>
<reference evidence="9 12" key="1">
    <citation type="journal article" date="2015" name="Int. J. Syst. Evol. Microbiol.">
        <title>Exiguobacterium enclense sp. nov., isolated from sediment.</title>
        <authorList>
            <person name="Dastager S.G."/>
            <person name="Mawlankar R."/>
            <person name="Sonalkar V.V."/>
            <person name="Thorat M.N."/>
            <person name="Mual P."/>
            <person name="Verma A."/>
            <person name="Krishnamurthi S."/>
            <person name="Tang S.K."/>
            <person name="Li W.J."/>
        </authorList>
    </citation>
    <scope>NUCLEOTIDE SEQUENCE [LARGE SCALE GENOMIC DNA]</scope>
    <source>
        <strain evidence="9 12">NIO-1109</strain>
    </source>
</reference>
<reference evidence="11 14" key="3">
    <citation type="submission" date="2023-12" db="EMBL/GenBank/DDBJ databases">
        <authorList>
            <person name="Easwaran N."/>
            <person name="Lazarus H.P.S."/>
        </authorList>
    </citation>
    <scope>NUCLEOTIDE SEQUENCE [LARGE SCALE GENOMIC DNA]</scope>
    <source>
        <strain evidence="11 14">VIT-2023</strain>
    </source>
</reference>
<evidence type="ECO:0000256" key="4">
    <source>
        <dbReference type="ARBA" id="ARBA00022692"/>
    </source>
</evidence>
<evidence type="ECO:0000256" key="6">
    <source>
        <dbReference type="ARBA" id="ARBA00023136"/>
    </source>
</evidence>
<dbReference type="Proteomes" id="UP001387110">
    <property type="component" value="Unassembled WGS sequence"/>
</dbReference>
<dbReference type="PROSITE" id="PS50928">
    <property type="entry name" value="ABC_TM1"/>
    <property type="match status" value="1"/>
</dbReference>